<dbReference type="EMBL" id="MLJW01000597">
    <property type="protein sequence ID" value="OIQ84712.1"/>
    <property type="molecule type" value="Genomic_DNA"/>
</dbReference>
<evidence type="ECO:0000313" key="1">
    <source>
        <dbReference type="EMBL" id="OIQ84712.1"/>
    </source>
</evidence>
<keyword evidence="1" id="KW-0413">Isomerase</keyword>
<proteinExistence type="predicted"/>
<dbReference type="Pfam" id="PF01263">
    <property type="entry name" value="Aldose_epim"/>
    <property type="match status" value="1"/>
</dbReference>
<dbReference type="AlphaFoldDB" id="A0A1J5QMT6"/>
<comment type="caution">
    <text evidence="1">The sequence shown here is derived from an EMBL/GenBank/DDBJ whole genome shotgun (WGS) entry which is preliminary data.</text>
</comment>
<dbReference type="GO" id="GO:0004034">
    <property type="term" value="F:aldose 1-epimerase activity"/>
    <property type="evidence" value="ECO:0007669"/>
    <property type="project" value="UniProtKB-EC"/>
</dbReference>
<accession>A0A1J5QMT6</accession>
<name>A0A1J5QMT6_9ZZZZ</name>
<reference evidence="1" key="1">
    <citation type="submission" date="2016-10" db="EMBL/GenBank/DDBJ databases">
        <title>Sequence of Gallionella enrichment culture.</title>
        <authorList>
            <person name="Poehlein A."/>
            <person name="Muehling M."/>
            <person name="Daniel R."/>
        </authorList>
    </citation>
    <scope>NUCLEOTIDE SEQUENCE</scope>
</reference>
<gene>
    <name evidence="1" type="primary">galM</name>
    <name evidence="1" type="ORF">GALL_334710</name>
</gene>
<dbReference type="InterPro" id="IPR011013">
    <property type="entry name" value="Gal_mutarotase_sf_dom"/>
</dbReference>
<dbReference type="InterPro" id="IPR037480">
    <property type="entry name" value="YihR-like"/>
</dbReference>
<protein>
    <submittedName>
        <fullName evidence="1">Aldose 1-epimerase</fullName>
        <ecNumber evidence="1">5.1.3.3</ecNumber>
    </submittedName>
</protein>
<dbReference type="Gene3D" id="2.70.98.10">
    <property type="match status" value="1"/>
</dbReference>
<dbReference type="GO" id="GO:0005975">
    <property type="term" value="P:carbohydrate metabolic process"/>
    <property type="evidence" value="ECO:0007669"/>
    <property type="project" value="InterPro"/>
</dbReference>
<dbReference type="InterPro" id="IPR008183">
    <property type="entry name" value="Aldose_1/G6P_1-epimerase"/>
</dbReference>
<dbReference type="EC" id="5.1.3.3" evidence="1"/>
<dbReference type="CDD" id="cd09022">
    <property type="entry name" value="Aldose_epim_Ec_YihR"/>
    <property type="match status" value="1"/>
</dbReference>
<dbReference type="SUPFAM" id="SSF74650">
    <property type="entry name" value="Galactose mutarotase-like"/>
    <property type="match status" value="1"/>
</dbReference>
<dbReference type="GO" id="GO:0030246">
    <property type="term" value="F:carbohydrate binding"/>
    <property type="evidence" value="ECO:0007669"/>
    <property type="project" value="InterPro"/>
</dbReference>
<sequence length="306" mass="32977">MSVTTPPPTGTQYRLVHGDQRATITEVGAALREYAVGDRDVIVPFDAGGLPPASHGAVLVPWPNRLGDGQYEWDGSTYQVPLTEPERRTALHGLSAWERWTPVPGVAERPDSVTLGLDLVPIKGYPFQLRSVITYTLSVAGLHVHLATTNIGDRAAPYGTGFHPWLSPGGAAVDECTLRLDAASRVTTDDRLLPTGTEPAGDLDFRTPRSLAGIALDDAYLDITRDDEGLSWIQLAAPDGRMSAVWMDDSMDTWQVCTGDGIPGVNRNGVAAEPMTCIADAFRTGDRLVRLEPGQMHEVVWGATLL</sequence>
<organism evidence="1">
    <name type="scientific">mine drainage metagenome</name>
    <dbReference type="NCBI Taxonomy" id="410659"/>
    <lineage>
        <taxon>unclassified sequences</taxon>
        <taxon>metagenomes</taxon>
        <taxon>ecological metagenomes</taxon>
    </lineage>
</organism>
<dbReference type="InterPro" id="IPR014718">
    <property type="entry name" value="GH-type_carb-bd"/>
</dbReference>